<dbReference type="SMART" id="SM00256">
    <property type="entry name" value="FBOX"/>
    <property type="match status" value="1"/>
</dbReference>
<gene>
    <name evidence="3" type="ORF">B0T11DRAFT_269460</name>
</gene>
<dbReference type="OrthoDB" id="3219396at2759"/>
<dbReference type="InterPro" id="IPR036047">
    <property type="entry name" value="F-box-like_dom_sf"/>
</dbReference>
<dbReference type="AlphaFoldDB" id="A0A8K0TUJ4"/>
<dbReference type="InterPro" id="IPR001810">
    <property type="entry name" value="F-box_dom"/>
</dbReference>
<reference evidence="3" key="1">
    <citation type="journal article" date="2021" name="Nat. Commun.">
        <title>Genetic determinants of endophytism in the Arabidopsis root mycobiome.</title>
        <authorList>
            <person name="Mesny F."/>
            <person name="Miyauchi S."/>
            <person name="Thiergart T."/>
            <person name="Pickel B."/>
            <person name="Atanasova L."/>
            <person name="Karlsson M."/>
            <person name="Huettel B."/>
            <person name="Barry K.W."/>
            <person name="Haridas S."/>
            <person name="Chen C."/>
            <person name="Bauer D."/>
            <person name="Andreopoulos W."/>
            <person name="Pangilinan J."/>
            <person name="LaButti K."/>
            <person name="Riley R."/>
            <person name="Lipzen A."/>
            <person name="Clum A."/>
            <person name="Drula E."/>
            <person name="Henrissat B."/>
            <person name="Kohler A."/>
            <person name="Grigoriev I.V."/>
            <person name="Martin F.M."/>
            <person name="Hacquard S."/>
        </authorList>
    </citation>
    <scope>NUCLEOTIDE SEQUENCE</scope>
    <source>
        <strain evidence="3">MPI-CAGE-AT-0016</strain>
    </source>
</reference>
<dbReference type="InterPro" id="IPR039719">
    <property type="entry name" value="FBXO28"/>
</dbReference>
<dbReference type="Proteomes" id="UP000813385">
    <property type="component" value="Unassembled WGS sequence"/>
</dbReference>
<keyword evidence="4" id="KW-1185">Reference proteome</keyword>
<dbReference type="SUPFAM" id="SSF81383">
    <property type="entry name" value="F-box domain"/>
    <property type="match status" value="1"/>
</dbReference>
<evidence type="ECO:0000313" key="4">
    <source>
        <dbReference type="Proteomes" id="UP000813385"/>
    </source>
</evidence>
<proteinExistence type="predicted"/>
<evidence type="ECO:0000313" key="3">
    <source>
        <dbReference type="EMBL" id="KAH7374966.1"/>
    </source>
</evidence>
<dbReference type="PANTHER" id="PTHR13252:SF9">
    <property type="entry name" value="F-BOX ONLY PROTEIN 28"/>
    <property type="match status" value="1"/>
</dbReference>
<sequence length="608" mass="68070">MTVSNARPKLQELPDEILLRIFNFLDPIDFPGLQGSCRRIRKISLDNNHWRLRTFDQTPFLENLERKRRLSQYVGDGILGLGHPTAEDLDAVEDPAHPYAELREARKKQRYMDIANWDPTYPGESVVWFNEYVQRYAPATTNWLQQPFIRDGAAEDRLDALGVALYQPPNDPGSMVAVSPLDDGSICLWDVKGRNGRRKGATMAKSEAGILHIRGSGRTSKMDTNVIENIAVDSHRGKAFVAVQGHLREVDLETLRVVSDQPFEWSIKTLSAASHDVPLTVGTSLGIHLYDYRARVNPSHCVVDKIFDSDLPAYSPLAQPHPLSILNLPNAGNSTTMSDDIYVAGRFSSILHYDRRRIGRSSPVVGSLHSGAKLTSMTHLPCSFSPLDSEVRRRGELTADQVRLSKEKKGRTLIACGEYKGKGSLELYGLPATSAPLRPGREHHSPHKNRQTAASAGLLSVVNHGTRIVFSDRQGYIKWFERDGTTEVRRHKIGHSEVLNKPSLFSRMPGAGDMACKMLSTRAVDDIDSADRLNDDDVLFWTGEKLGLVSFTGKPGSRPEDFEDRPPMSEERQRLEREAEEFEERMARALERQADDVRLVRHLGLGTA</sequence>
<name>A0A8K0TUJ4_9PEZI</name>
<dbReference type="PANTHER" id="PTHR13252">
    <property type="entry name" value="F-BOX ONLY PROTEIN 28"/>
    <property type="match status" value="1"/>
</dbReference>
<feature type="compositionally biased region" description="Basic and acidic residues" evidence="1">
    <location>
        <begin position="557"/>
        <end position="577"/>
    </location>
</feature>
<dbReference type="EMBL" id="JAGPXD010000001">
    <property type="protein sequence ID" value="KAH7374966.1"/>
    <property type="molecule type" value="Genomic_DNA"/>
</dbReference>
<evidence type="ECO:0000256" key="1">
    <source>
        <dbReference type="SAM" id="MobiDB-lite"/>
    </source>
</evidence>
<comment type="caution">
    <text evidence="3">The sequence shown here is derived from an EMBL/GenBank/DDBJ whole genome shotgun (WGS) entry which is preliminary data.</text>
</comment>
<feature type="domain" description="F-box" evidence="2">
    <location>
        <begin position="7"/>
        <end position="53"/>
    </location>
</feature>
<dbReference type="GO" id="GO:0000209">
    <property type="term" value="P:protein polyubiquitination"/>
    <property type="evidence" value="ECO:0007669"/>
    <property type="project" value="TreeGrafter"/>
</dbReference>
<protein>
    <submittedName>
        <fullName evidence="3">F-box domain-containing protein</fullName>
    </submittedName>
</protein>
<evidence type="ECO:0000259" key="2">
    <source>
        <dbReference type="PROSITE" id="PS50181"/>
    </source>
</evidence>
<dbReference type="Pfam" id="PF12937">
    <property type="entry name" value="F-box-like"/>
    <property type="match status" value="1"/>
</dbReference>
<feature type="region of interest" description="Disordered" evidence="1">
    <location>
        <begin position="552"/>
        <end position="580"/>
    </location>
</feature>
<dbReference type="PROSITE" id="PS50181">
    <property type="entry name" value="FBOX"/>
    <property type="match status" value="1"/>
</dbReference>
<accession>A0A8K0TUJ4</accession>
<dbReference type="Gene3D" id="1.20.1280.50">
    <property type="match status" value="1"/>
</dbReference>
<organism evidence="3 4">
    <name type="scientific">Plectosphaerella cucumerina</name>
    <dbReference type="NCBI Taxonomy" id="40658"/>
    <lineage>
        <taxon>Eukaryota</taxon>
        <taxon>Fungi</taxon>
        <taxon>Dikarya</taxon>
        <taxon>Ascomycota</taxon>
        <taxon>Pezizomycotina</taxon>
        <taxon>Sordariomycetes</taxon>
        <taxon>Hypocreomycetidae</taxon>
        <taxon>Glomerellales</taxon>
        <taxon>Plectosphaerellaceae</taxon>
        <taxon>Plectosphaerella</taxon>
    </lineage>
</organism>